<protein>
    <submittedName>
        <fullName evidence="10">Putative EpsI family protein</fullName>
    </submittedName>
</protein>
<dbReference type="NCBIfam" id="TIGR02914">
    <property type="entry name" value="EpsI_fam"/>
    <property type="match status" value="1"/>
</dbReference>
<comment type="subcellular location">
    <subcellularLocation>
        <location evidence="1">Cell membrane</location>
        <topology evidence="1">Multi-pass membrane protein</topology>
    </subcellularLocation>
</comment>
<evidence type="ECO:0000256" key="5">
    <source>
        <dbReference type="ARBA" id="ARBA00022801"/>
    </source>
</evidence>
<evidence type="ECO:0000256" key="8">
    <source>
        <dbReference type="SAM" id="Phobius"/>
    </source>
</evidence>
<feature type="transmembrane region" description="Helical" evidence="8">
    <location>
        <begin position="90"/>
        <end position="109"/>
    </location>
</feature>
<feature type="transmembrane region" description="Helical" evidence="8">
    <location>
        <begin position="116"/>
        <end position="133"/>
    </location>
</feature>
<feature type="transmembrane region" description="Helical" evidence="8">
    <location>
        <begin position="247"/>
        <end position="267"/>
    </location>
</feature>
<dbReference type="EMBL" id="LN885086">
    <property type="protein sequence ID" value="CUQ65408.1"/>
    <property type="molecule type" value="Genomic_DNA"/>
</dbReference>
<feature type="transmembrane region" description="Helical" evidence="8">
    <location>
        <begin position="181"/>
        <end position="199"/>
    </location>
</feature>
<dbReference type="KEGG" id="nio:NITINOP_0432"/>
<dbReference type="GO" id="GO:0008233">
    <property type="term" value="F:peptidase activity"/>
    <property type="evidence" value="ECO:0007669"/>
    <property type="project" value="UniProtKB-KW"/>
</dbReference>
<feature type="transmembrane region" description="Helical" evidence="8">
    <location>
        <begin position="206"/>
        <end position="227"/>
    </location>
</feature>
<dbReference type="InterPro" id="IPR026491">
    <property type="entry name" value="ExosortD_VPLPA"/>
</dbReference>
<evidence type="ECO:0000256" key="3">
    <source>
        <dbReference type="ARBA" id="ARBA00022670"/>
    </source>
</evidence>
<keyword evidence="2" id="KW-1003">Cell membrane</keyword>
<dbReference type="NCBIfam" id="TIGR04152">
    <property type="entry name" value="exosort_VPLPA"/>
    <property type="match status" value="1"/>
</dbReference>
<feature type="transmembrane region" description="Helical" evidence="8">
    <location>
        <begin position="66"/>
        <end position="84"/>
    </location>
</feature>
<feature type="transmembrane region" description="Helical" evidence="8">
    <location>
        <begin position="37"/>
        <end position="54"/>
    </location>
</feature>
<name>A0A0S4KQ30_9BACT</name>
<evidence type="ECO:0000313" key="11">
    <source>
        <dbReference type="Proteomes" id="UP000066284"/>
    </source>
</evidence>
<evidence type="ECO:0000256" key="7">
    <source>
        <dbReference type="ARBA" id="ARBA00023136"/>
    </source>
</evidence>
<dbReference type="InterPro" id="IPR014263">
    <property type="entry name" value="Methanolan_biosynth_EpsI"/>
</dbReference>
<dbReference type="Proteomes" id="UP000066284">
    <property type="component" value="Chromosome 1"/>
</dbReference>
<dbReference type="InterPro" id="IPR013426">
    <property type="entry name" value="EpsH-like"/>
</dbReference>
<dbReference type="Pfam" id="PF09721">
    <property type="entry name" value="Exosortase_EpsH"/>
    <property type="match status" value="1"/>
</dbReference>
<dbReference type="NCBIfam" id="TIGR04178">
    <property type="entry name" value="exo_archaeo"/>
    <property type="match status" value="1"/>
</dbReference>
<dbReference type="NCBIfam" id="TIGR02602">
    <property type="entry name" value="8TM_EpsH"/>
    <property type="match status" value="1"/>
</dbReference>
<feature type="domain" description="Methanolan biosynthesis EpsI" evidence="9">
    <location>
        <begin position="311"/>
        <end position="514"/>
    </location>
</feature>
<dbReference type="GO" id="GO:0006508">
    <property type="term" value="P:proteolysis"/>
    <property type="evidence" value="ECO:0007669"/>
    <property type="project" value="UniProtKB-KW"/>
</dbReference>
<dbReference type="OrthoDB" id="9797363at2"/>
<dbReference type="InterPro" id="IPR019127">
    <property type="entry name" value="Exosortase"/>
</dbReference>
<keyword evidence="11" id="KW-1185">Reference proteome</keyword>
<evidence type="ECO:0000256" key="2">
    <source>
        <dbReference type="ARBA" id="ARBA00022475"/>
    </source>
</evidence>
<accession>A0A0S4KQ30</accession>
<feature type="transmembrane region" description="Helical" evidence="8">
    <location>
        <begin position="304"/>
        <end position="324"/>
    </location>
</feature>
<reference evidence="11" key="1">
    <citation type="submission" date="2015-09" db="EMBL/GenBank/DDBJ databases">
        <authorList>
            <person name="Daims H."/>
        </authorList>
    </citation>
    <scope>NUCLEOTIDE SEQUENCE [LARGE SCALE GENOMIC DNA]</scope>
</reference>
<dbReference type="RefSeq" id="WP_062482626.1">
    <property type="nucleotide sequence ID" value="NZ_LN885086.1"/>
</dbReference>
<dbReference type="AlphaFoldDB" id="A0A0S4KQ30"/>
<keyword evidence="7 8" id="KW-0472">Membrane</keyword>
<dbReference type="Pfam" id="PF11984">
    <property type="entry name" value="DUF3485"/>
    <property type="match status" value="1"/>
</dbReference>
<keyword evidence="5" id="KW-0378">Hydrolase</keyword>
<proteinExistence type="predicted"/>
<sequence>MVIVYLLSLMLPLAAVWIGYPAGIDWLLKQWNSEEYSHAIMIPLVGAYMVLLGRPTEGQPVRGSRMGAALLLVSGVATLLLAHYGHMFSVYGFSLLLMTCGVFVLSAGWEQAKRHWAALVLLLFAIPMPTALFNKMSSSLQLISSRLGAAMIELAGITVHLEGNVIDIGTMQMQVVEACSGLRYLLPLVALAYIVGVFSKAGLVRIGLLLVAAAPITVLMNSIRIALTAVFSEYLGVNTAEGFLHDFEGWVIFFPALGLILAVNVVLSKLADRNTPAFDWALLPEGGLGSSLAAQARTFTRGGLPALATTVVLMAGVASLPFVLPQRTVVTPPREQFSMFPLELKGWKGQHERMDVIYRNALPWSDYLLANFMKPGGPVINVFVPYFPSLYEDSYSHNPAVCLPGNGWSIEEQGVKELSNRQGPDHQPLRINRLVATIEGKRHVVYYWFQHRGMVIADQNAVKPILLWNSLTQGRIDGALVRLVMPLDAVSDVSAADAAMEDMATAILDTLPRFVPS</sequence>
<organism evidence="10 11">
    <name type="scientific">Candidatus Nitrospira inopinata</name>
    <dbReference type="NCBI Taxonomy" id="1715989"/>
    <lineage>
        <taxon>Bacteria</taxon>
        <taxon>Pseudomonadati</taxon>
        <taxon>Nitrospirota</taxon>
        <taxon>Nitrospiria</taxon>
        <taxon>Nitrospirales</taxon>
        <taxon>Nitrospiraceae</taxon>
        <taxon>Nitrospira</taxon>
    </lineage>
</organism>
<evidence type="ECO:0000256" key="1">
    <source>
        <dbReference type="ARBA" id="ARBA00004651"/>
    </source>
</evidence>
<dbReference type="InterPro" id="IPR026392">
    <property type="entry name" value="Exo/Archaeosortase_dom"/>
</dbReference>
<evidence type="ECO:0000259" key="9">
    <source>
        <dbReference type="Pfam" id="PF11984"/>
    </source>
</evidence>
<keyword evidence="6 8" id="KW-1133">Transmembrane helix</keyword>
<keyword evidence="4 8" id="KW-0812">Transmembrane</keyword>
<evidence type="ECO:0000313" key="10">
    <source>
        <dbReference type="EMBL" id="CUQ65408.1"/>
    </source>
</evidence>
<dbReference type="GO" id="GO:0005886">
    <property type="term" value="C:plasma membrane"/>
    <property type="evidence" value="ECO:0007669"/>
    <property type="project" value="UniProtKB-SubCell"/>
</dbReference>
<gene>
    <name evidence="10" type="ORF">NITINOP_0432</name>
</gene>
<dbReference type="STRING" id="1715989.NITINOP_0432"/>
<evidence type="ECO:0000256" key="6">
    <source>
        <dbReference type="ARBA" id="ARBA00022989"/>
    </source>
</evidence>
<evidence type="ECO:0000256" key="4">
    <source>
        <dbReference type="ARBA" id="ARBA00022692"/>
    </source>
</evidence>
<keyword evidence="3" id="KW-0645">Protease</keyword>